<dbReference type="GO" id="GO:0006749">
    <property type="term" value="P:glutathione metabolic process"/>
    <property type="evidence" value="ECO:0007669"/>
    <property type="project" value="TreeGrafter"/>
</dbReference>
<name>A0A9X3CKS4_9VIBR</name>
<evidence type="ECO:0000313" key="2">
    <source>
        <dbReference type="EMBL" id="MCW8345055.1"/>
    </source>
</evidence>
<dbReference type="InterPro" id="IPR036282">
    <property type="entry name" value="Glutathione-S-Trfase_C_sf"/>
</dbReference>
<dbReference type="CDD" id="cd03043">
    <property type="entry name" value="GST_N_1"/>
    <property type="match status" value="1"/>
</dbReference>
<dbReference type="EMBL" id="JAKRRY010000002">
    <property type="protein sequence ID" value="MCW8345055.1"/>
    <property type="molecule type" value="Genomic_DNA"/>
</dbReference>
<dbReference type="Proteomes" id="UP001155587">
    <property type="component" value="Unassembled WGS sequence"/>
</dbReference>
<dbReference type="Gene3D" id="1.20.1050.10">
    <property type="match status" value="1"/>
</dbReference>
<dbReference type="InterPro" id="IPR004045">
    <property type="entry name" value="Glutathione_S-Trfase_N"/>
</dbReference>
<dbReference type="SUPFAM" id="SSF52833">
    <property type="entry name" value="Thioredoxin-like"/>
    <property type="match status" value="1"/>
</dbReference>
<evidence type="ECO:0000313" key="3">
    <source>
        <dbReference type="Proteomes" id="UP001155587"/>
    </source>
</evidence>
<dbReference type="PANTHER" id="PTHR42673">
    <property type="entry name" value="MALEYLACETOACETATE ISOMERASE"/>
    <property type="match status" value="1"/>
</dbReference>
<protein>
    <submittedName>
        <fullName evidence="2">Glutathione S-transferase family protein</fullName>
    </submittedName>
</protein>
<dbReference type="SFLD" id="SFLDS00019">
    <property type="entry name" value="Glutathione_Transferase_(cytos"/>
    <property type="match status" value="1"/>
</dbReference>
<evidence type="ECO:0000259" key="1">
    <source>
        <dbReference type="PROSITE" id="PS50404"/>
    </source>
</evidence>
<dbReference type="PANTHER" id="PTHR42673:SF4">
    <property type="entry name" value="MALEYLACETOACETATE ISOMERASE"/>
    <property type="match status" value="1"/>
</dbReference>
<keyword evidence="3" id="KW-1185">Reference proteome</keyword>
<dbReference type="InterPro" id="IPR040079">
    <property type="entry name" value="Glutathione_S-Trfase"/>
</dbReference>
<dbReference type="InterPro" id="IPR036249">
    <property type="entry name" value="Thioredoxin-like_sf"/>
</dbReference>
<dbReference type="GO" id="GO:0006559">
    <property type="term" value="P:L-phenylalanine catabolic process"/>
    <property type="evidence" value="ECO:0007669"/>
    <property type="project" value="TreeGrafter"/>
</dbReference>
<dbReference type="GO" id="GO:0016034">
    <property type="term" value="F:maleylacetoacetate isomerase activity"/>
    <property type="evidence" value="ECO:0007669"/>
    <property type="project" value="TreeGrafter"/>
</dbReference>
<comment type="caution">
    <text evidence="2">The sequence shown here is derived from an EMBL/GenBank/DDBJ whole genome shotgun (WGS) entry which is preliminary data.</text>
</comment>
<reference evidence="2" key="1">
    <citation type="submission" date="2022-02" db="EMBL/GenBank/DDBJ databases">
        <title>Vibrio sp. nov, a new bacterium isolated from seawater.</title>
        <authorList>
            <person name="Yuan Y."/>
        </authorList>
    </citation>
    <scope>NUCLEOTIDE SEQUENCE</scope>
    <source>
        <strain evidence="2">ZSDZ65</strain>
    </source>
</reference>
<sequence length="218" mass="25005">MQLYIGNQNYSSWSLRAWLIFAQHELNPDVIKLSLFTDSFYQTLQPVSPTAKVPLLIDGETTVWDSLAILEYVNEAYLNQCCWPQDRQQRATARAIANEMHSGFMAVRNEMPMNCRATRNVVLSEAAQKDIARIEQIWTQQMAHYPNQWLFGEWSIADAMFAPIALRFATYQIPLSDAAKQYQQTVLDSPAIQQWLTQALEETEIVEEDEAGEPVNID</sequence>
<dbReference type="RefSeq" id="WP_265673500.1">
    <property type="nucleotide sequence ID" value="NZ_JAKRRY010000002.1"/>
</dbReference>
<accession>A0A9X3CKS4</accession>
<dbReference type="Pfam" id="PF13409">
    <property type="entry name" value="GST_N_2"/>
    <property type="match status" value="1"/>
</dbReference>
<dbReference type="SUPFAM" id="SSF47616">
    <property type="entry name" value="GST C-terminal domain-like"/>
    <property type="match status" value="1"/>
</dbReference>
<proteinExistence type="predicted"/>
<dbReference type="GO" id="GO:0004364">
    <property type="term" value="F:glutathione transferase activity"/>
    <property type="evidence" value="ECO:0007669"/>
    <property type="project" value="TreeGrafter"/>
</dbReference>
<feature type="domain" description="GST N-terminal" evidence="1">
    <location>
        <begin position="1"/>
        <end position="81"/>
    </location>
</feature>
<dbReference type="CDD" id="cd03194">
    <property type="entry name" value="GST_C_3"/>
    <property type="match status" value="1"/>
</dbReference>
<dbReference type="Gene3D" id="3.40.30.10">
    <property type="entry name" value="Glutaredoxin"/>
    <property type="match status" value="1"/>
</dbReference>
<dbReference type="AlphaFoldDB" id="A0A9X3CKS4"/>
<organism evidence="2 3">
    <name type="scientific">Vibrio qingdaonensis</name>
    <dbReference type="NCBI Taxonomy" id="2829491"/>
    <lineage>
        <taxon>Bacteria</taxon>
        <taxon>Pseudomonadati</taxon>
        <taxon>Pseudomonadota</taxon>
        <taxon>Gammaproteobacteria</taxon>
        <taxon>Vibrionales</taxon>
        <taxon>Vibrionaceae</taxon>
        <taxon>Vibrio</taxon>
    </lineage>
</organism>
<gene>
    <name evidence="2" type="ORF">MD535_03310</name>
</gene>
<dbReference type="PROSITE" id="PS50404">
    <property type="entry name" value="GST_NTER"/>
    <property type="match status" value="1"/>
</dbReference>